<accession>A0A0S2I4I2</accession>
<gene>
    <name evidence="6" type="ORF">L21SP5_03513</name>
</gene>
<proteinExistence type="predicted"/>
<comment type="subcellular location">
    <subcellularLocation>
        <location evidence="1">Membrane</location>
        <topology evidence="1">Multi-pass membrane protein</topology>
    </subcellularLocation>
</comment>
<dbReference type="InterPro" id="IPR038770">
    <property type="entry name" value="Na+/solute_symporter_sf"/>
</dbReference>
<feature type="transmembrane region" description="Helical" evidence="5">
    <location>
        <begin position="39"/>
        <end position="61"/>
    </location>
</feature>
<dbReference type="RefSeq" id="WP_057954444.1">
    <property type="nucleotide sequence ID" value="NZ_CP013118.1"/>
</dbReference>
<dbReference type="GO" id="GO:0016020">
    <property type="term" value="C:membrane"/>
    <property type="evidence" value="ECO:0007669"/>
    <property type="project" value="UniProtKB-SubCell"/>
</dbReference>
<evidence type="ECO:0000256" key="1">
    <source>
        <dbReference type="ARBA" id="ARBA00004141"/>
    </source>
</evidence>
<dbReference type="InterPro" id="IPR004710">
    <property type="entry name" value="Bilac:Na_transpt"/>
</dbReference>
<protein>
    <submittedName>
        <fullName evidence="6">Bile acid transporter</fullName>
    </submittedName>
</protein>
<organism evidence="6 7">
    <name type="scientific">Salinivirga cyanobacteriivorans</name>
    <dbReference type="NCBI Taxonomy" id="1307839"/>
    <lineage>
        <taxon>Bacteria</taxon>
        <taxon>Pseudomonadati</taxon>
        <taxon>Bacteroidota</taxon>
        <taxon>Bacteroidia</taxon>
        <taxon>Bacteroidales</taxon>
        <taxon>Salinivirgaceae</taxon>
        <taxon>Salinivirga</taxon>
    </lineage>
</organism>
<dbReference type="Pfam" id="PF01758">
    <property type="entry name" value="SBF"/>
    <property type="match status" value="1"/>
</dbReference>
<keyword evidence="3 5" id="KW-1133">Transmembrane helix</keyword>
<dbReference type="AlphaFoldDB" id="A0A0S2I4I2"/>
<keyword evidence="2 5" id="KW-0812">Transmembrane</keyword>
<evidence type="ECO:0000256" key="4">
    <source>
        <dbReference type="ARBA" id="ARBA00023136"/>
    </source>
</evidence>
<feature type="transmembrane region" description="Helical" evidence="5">
    <location>
        <begin position="6"/>
        <end position="27"/>
    </location>
</feature>
<dbReference type="Proteomes" id="UP000064893">
    <property type="component" value="Chromosome"/>
</dbReference>
<evidence type="ECO:0000256" key="5">
    <source>
        <dbReference type="SAM" id="Phobius"/>
    </source>
</evidence>
<dbReference type="PANTHER" id="PTHR10361:SF24">
    <property type="entry name" value="P3 PROTEIN"/>
    <property type="match status" value="1"/>
</dbReference>
<evidence type="ECO:0000256" key="3">
    <source>
        <dbReference type="ARBA" id="ARBA00022989"/>
    </source>
</evidence>
<feature type="transmembrane region" description="Helical" evidence="5">
    <location>
        <begin position="171"/>
        <end position="189"/>
    </location>
</feature>
<feature type="transmembrane region" description="Helical" evidence="5">
    <location>
        <begin position="262"/>
        <end position="283"/>
    </location>
</feature>
<dbReference type="Gene3D" id="1.20.1530.20">
    <property type="match status" value="1"/>
</dbReference>
<dbReference type="PANTHER" id="PTHR10361">
    <property type="entry name" value="SODIUM-BILE ACID COTRANSPORTER"/>
    <property type="match status" value="1"/>
</dbReference>
<keyword evidence="7" id="KW-1185">Reference proteome</keyword>
<keyword evidence="4 5" id="KW-0472">Membrane</keyword>
<dbReference type="OrthoDB" id="9806785at2"/>
<feature type="transmembrane region" description="Helical" evidence="5">
    <location>
        <begin position="67"/>
        <end position="88"/>
    </location>
</feature>
<feature type="transmembrane region" description="Helical" evidence="5">
    <location>
        <begin position="95"/>
        <end position="117"/>
    </location>
</feature>
<evidence type="ECO:0000313" key="7">
    <source>
        <dbReference type="Proteomes" id="UP000064893"/>
    </source>
</evidence>
<evidence type="ECO:0000256" key="2">
    <source>
        <dbReference type="ARBA" id="ARBA00022692"/>
    </source>
</evidence>
<dbReference type="KEGG" id="blq:L21SP5_03513"/>
<sequence>MRELFSEYALPATLAIIMGGMGLSLEFKDFRQVFVRPRPILTGLFSQMILLPLIAFVLVGFTDLDPYIKVGFILIAACPGGTASNLVTHLLKGNLALCVSLSSLNSLLILFTLPLYVNIALQIFVGTSAEIHLPFSSTMREVFFVIAIPVFTGMLIRWWKKEMAIKLEKPLRYIMTLLLLTVFVVVIFFEEQEEAAQIKDYIDILPWALALNVGSMIAGFLVGMGLKTGYKNSYTISIEVGLQNSALAIFVAKSLLENNTMAVVAVIYSSFTFFSTAFIGWLLKQYVFNRYVVKRNQ</sequence>
<reference evidence="6 7" key="1">
    <citation type="submission" date="2015-11" db="EMBL/GenBank/DDBJ databases">
        <title>Description and complete genome sequence of a novel strain predominating in hypersaline microbial mats and representing a new family of the Bacteriodetes phylum.</title>
        <authorList>
            <person name="Spring S."/>
            <person name="Bunk B."/>
            <person name="Sproer C."/>
            <person name="Klenk H.-P."/>
        </authorList>
    </citation>
    <scope>NUCLEOTIDE SEQUENCE [LARGE SCALE GENOMIC DNA]</scope>
    <source>
        <strain evidence="6 7">L21-Spi-D4</strain>
    </source>
</reference>
<dbReference type="InterPro" id="IPR002657">
    <property type="entry name" value="BilAc:Na_symport/Acr3"/>
</dbReference>
<feature type="transmembrane region" description="Helical" evidence="5">
    <location>
        <begin position="204"/>
        <end position="224"/>
    </location>
</feature>
<name>A0A0S2I4I2_9BACT</name>
<evidence type="ECO:0000313" key="6">
    <source>
        <dbReference type="EMBL" id="ALO17124.1"/>
    </source>
</evidence>
<feature type="transmembrane region" description="Helical" evidence="5">
    <location>
        <begin position="142"/>
        <end position="159"/>
    </location>
</feature>
<feature type="transmembrane region" description="Helical" evidence="5">
    <location>
        <begin position="236"/>
        <end position="256"/>
    </location>
</feature>
<dbReference type="EMBL" id="CP013118">
    <property type="protein sequence ID" value="ALO17124.1"/>
    <property type="molecule type" value="Genomic_DNA"/>
</dbReference>